<dbReference type="EMBL" id="AEAH01000928">
    <property type="protein sequence ID" value="EGH31199.1"/>
    <property type="molecule type" value="Genomic_DNA"/>
</dbReference>
<evidence type="ECO:0000259" key="1">
    <source>
        <dbReference type="SMART" id="SM00984"/>
    </source>
</evidence>
<dbReference type="PANTHER" id="PTHR43750:SF2">
    <property type="entry name" value="UDP-GLUCOSE 6-DEHYDROGENASE"/>
    <property type="match status" value="1"/>
</dbReference>
<proteinExistence type="predicted"/>
<dbReference type="GO" id="GO:0051287">
    <property type="term" value="F:NAD binding"/>
    <property type="evidence" value="ECO:0007669"/>
    <property type="project" value="InterPro"/>
</dbReference>
<feature type="domain" description="UDP-glucose/GDP-mannose dehydrogenase C-terminal" evidence="1">
    <location>
        <begin position="39"/>
        <end position="126"/>
    </location>
</feature>
<gene>
    <name evidence="2" type="ORF">PSYJA_20346</name>
</gene>
<dbReference type="InterPro" id="IPR036220">
    <property type="entry name" value="UDP-Glc/GDP-Man_DH_C_sf"/>
</dbReference>
<dbReference type="GO" id="GO:0016616">
    <property type="term" value="F:oxidoreductase activity, acting on the CH-OH group of donors, NAD or NADP as acceptor"/>
    <property type="evidence" value="ECO:0007669"/>
    <property type="project" value="InterPro"/>
</dbReference>
<dbReference type="PANTHER" id="PTHR43750">
    <property type="entry name" value="UDP-GLUCOSE 6-DEHYDROGENASE TUAD"/>
    <property type="match status" value="1"/>
</dbReference>
<organism evidence="2 3">
    <name type="scientific">Pseudomonas syringae pv. japonica str. M301072</name>
    <dbReference type="NCBI Taxonomy" id="629262"/>
    <lineage>
        <taxon>Bacteria</taxon>
        <taxon>Pseudomonadati</taxon>
        <taxon>Pseudomonadota</taxon>
        <taxon>Gammaproteobacteria</taxon>
        <taxon>Pseudomonadales</taxon>
        <taxon>Pseudomonadaceae</taxon>
        <taxon>Pseudomonas</taxon>
        <taxon>Pseudomonas syringae</taxon>
    </lineage>
</organism>
<name>F3FLW3_PSESX</name>
<dbReference type="Proteomes" id="UP000004471">
    <property type="component" value="Unassembled WGS sequence"/>
</dbReference>
<protein>
    <submittedName>
        <fullName evidence="2">UDP-glucose/GDP-mannose dehydrogenase</fullName>
    </submittedName>
</protein>
<evidence type="ECO:0000313" key="2">
    <source>
        <dbReference type="EMBL" id="EGH31199.1"/>
    </source>
</evidence>
<sequence length="127" mass="14640">MANYSNVPNDIIRAIVDSNTTRKNFIAESILKKNPTTVGIYRLIMKSGSDNYRASSIQGIMKRLQAQGIEVILYEPVLKEDVFFEARVMKNLEEFKEKSDLVVANRITEEIMNVRDKVYTRDLYGED</sequence>
<accession>F3FLW3</accession>
<dbReference type="Pfam" id="PF03720">
    <property type="entry name" value="UDPG_MGDP_dh_C"/>
    <property type="match status" value="1"/>
</dbReference>
<reference evidence="2 3" key="1">
    <citation type="journal article" date="2011" name="PLoS Pathog.">
        <title>Dynamic evolution of pathogenicity revealed by sequencing and comparative genomics of 19 Pseudomonas syringae isolates.</title>
        <authorList>
            <person name="Baltrus D.A."/>
            <person name="Nishimura M.T."/>
            <person name="Romanchuk A."/>
            <person name="Chang J.H."/>
            <person name="Mukhtar M.S."/>
            <person name="Cherkis K."/>
            <person name="Roach J."/>
            <person name="Grant S.R."/>
            <person name="Jones C.D."/>
            <person name="Dangl J.L."/>
        </authorList>
    </citation>
    <scope>NUCLEOTIDE SEQUENCE [LARGE SCALE GENOMIC DNA]</scope>
    <source>
        <strain evidence="3">M301072PT</strain>
    </source>
</reference>
<dbReference type="HOGENOM" id="CLU_098676_0_0_6"/>
<dbReference type="SUPFAM" id="SSF52413">
    <property type="entry name" value="UDP-glucose/GDP-mannose dehydrogenase C-terminal domain"/>
    <property type="match status" value="1"/>
</dbReference>
<dbReference type="AlphaFoldDB" id="F3FLW3"/>
<dbReference type="Gene3D" id="3.40.50.720">
    <property type="entry name" value="NAD(P)-binding Rossmann-like Domain"/>
    <property type="match status" value="1"/>
</dbReference>
<dbReference type="PATRIC" id="fig|629262.5.peg.3392"/>
<evidence type="ECO:0000313" key="3">
    <source>
        <dbReference type="Proteomes" id="UP000004471"/>
    </source>
</evidence>
<dbReference type="SMART" id="SM00984">
    <property type="entry name" value="UDPG_MGDP_dh_C"/>
    <property type="match status" value="1"/>
</dbReference>
<comment type="caution">
    <text evidence="2">The sequence shown here is derived from an EMBL/GenBank/DDBJ whole genome shotgun (WGS) entry which is preliminary data.</text>
</comment>
<dbReference type="InterPro" id="IPR014027">
    <property type="entry name" value="UDP-Glc/GDP-Man_DH_C"/>
</dbReference>